<evidence type="ECO:0000259" key="1">
    <source>
        <dbReference type="Pfam" id="PF00078"/>
    </source>
</evidence>
<dbReference type="EMBL" id="OV696699">
    <property type="protein sequence ID" value="CAH1244315.1"/>
    <property type="molecule type" value="Genomic_DNA"/>
</dbReference>
<dbReference type="Proteomes" id="UP000838412">
    <property type="component" value="Chromosome 14"/>
</dbReference>
<dbReference type="AlphaFoldDB" id="A0A8J9YYY0"/>
<dbReference type="PANTHER" id="PTHR47027">
    <property type="entry name" value="REVERSE TRANSCRIPTASE DOMAIN-CONTAINING PROTEIN"/>
    <property type="match status" value="1"/>
</dbReference>
<reference evidence="2" key="1">
    <citation type="submission" date="2022-01" db="EMBL/GenBank/DDBJ databases">
        <authorList>
            <person name="Braso-Vives M."/>
        </authorList>
    </citation>
    <scope>NUCLEOTIDE SEQUENCE</scope>
</reference>
<gene>
    <name evidence="2" type="primary">Hypp7257</name>
    <name evidence="2" type="ORF">BLAG_LOCUS6974</name>
</gene>
<dbReference type="CDD" id="cd01650">
    <property type="entry name" value="RT_nLTR_like"/>
    <property type="match status" value="1"/>
</dbReference>
<dbReference type="Pfam" id="PF00078">
    <property type="entry name" value="RVT_1"/>
    <property type="match status" value="1"/>
</dbReference>
<sequence>MKRGFPVVEFVPIDTTSNLLGSPPVISEQDTPINLVYETLALEYGDDGITPEFLKYAGIDDVVLSFINKAFSTEEISESWRALIIVPVPKSGDLRHPDNYRGVSLISLVLGLYNRMLLNRLRPALNPLLRNPQNGFRQRRSTVDQIVAIRRLLKGVTSNNLSCIMTFIDFKKAFDTIHRGKLMSILRAYGVPGKLATAIAATNLQTWAKVRTPDGDTDTFQILAGVLQGDTLAPFLFIVALGYASDASSREGKSN</sequence>
<proteinExistence type="predicted"/>
<name>A0A8J9YYY0_BRALA</name>
<accession>A0A8J9YYY0</accession>
<evidence type="ECO:0000313" key="3">
    <source>
        <dbReference type="Proteomes" id="UP000838412"/>
    </source>
</evidence>
<protein>
    <submittedName>
        <fullName evidence="2">Hypp7257 protein</fullName>
    </submittedName>
</protein>
<organism evidence="2 3">
    <name type="scientific">Branchiostoma lanceolatum</name>
    <name type="common">Common lancelet</name>
    <name type="synonym">Amphioxus lanceolatum</name>
    <dbReference type="NCBI Taxonomy" id="7740"/>
    <lineage>
        <taxon>Eukaryota</taxon>
        <taxon>Metazoa</taxon>
        <taxon>Chordata</taxon>
        <taxon>Cephalochordata</taxon>
        <taxon>Leptocardii</taxon>
        <taxon>Amphioxiformes</taxon>
        <taxon>Branchiostomatidae</taxon>
        <taxon>Branchiostoma</taxon>
    </lineage>
</organism>
<keyword evidence="3" id="KW-1185">Reference proteome</keyword>
<feature type="domain" description="Reverse transcriptase" evidence="1">
    <location>
        <begin position="88"/>
        <end position="243"/>
    </location>
</feature>
<dbReference type="InterPro" id="IPR000477">
    <property type="entry name" value="RT_dom"/>
</dbReference>
<evidence type="ECO:0000313" key="2">
    <source>
        <dbReference type="EMBL" id="CAH1244315.1"/>
    </source>
</evidence>
<dbReference type="OrthoDB" id="6627741at2759"/>
<dbReference type="PANTHER" id="PTHR47027:SF27">
    <property type="entry name" value="REVERSE TRANSCRIPTASE DOMAIN-CONTAINING PROTEIN"/>
    <property type="match status" value="1"/>
</dbReference>